<organism evidence="1 2">
    <name type="scientific">Brassica cretica</name>
    <name type="common">Mustard</name>
    <dbReference type="NCBI Taxonomy" id="69181"/>
    <lineage>
        <taxon>Eukaryota</taxon>
        <taxon>Viridiplantae</taxon>
        <taxon>Streptophyta</taxon>
        <taxon>Embryophyta</taxon>
        <taxon>Tracheophyta</taxon>
        <taxon>Spermatophyta</taxon>
        <taxon>Magnoliopsida</taxon>
        <taxon>eudicotyledons</taxon>
        <taxon>Gunneridae</taxon>
        <taxon>Pentapetalae</taxon>
        <taxon>rosids</taxon>
        <taxon>malvids</taxon>
        <taxon>Brassicales</taxon>
        <taxon>Brassicaceae</taxon>
        <taxon>Brassiceae</taxon>
        <taxon>Brassica</taxon>
    </lineage>
</organism>
<dbReference type="Proteomes" id="UP000712600">
    <property type="component" value="Unassembled WGS sequence"/>
</dbReference>
<name>A0A8S9NF05_BRACR</name>
<evidence type="ECO:0000313" key="1">
    <source>
        <dbReference type="EMBL" id="KAF3500806.1"/>
    </source>
</evidence>
<dbReference type="AlphaFoldDB" id="A0A8S9NF05"/>
<reference evidence="1" key="1">
    <citation type="submission" date="2019-12" db="EMBL/GenBank/DDBJ databases">
        <title>Genome sequencing and annotation of Brassica cretica.</title>
        <authorList>
            <person name="Studholme D.J."/>
            <person name="Sarris P."/>
        </authorList>
    </citation>
    <scope>NUCLEOTIDE SEQUENCE</scope>
    <source>
        <strain evidence="1">PFS-109/04</strain>
        <tissue evidence="1">Leaf</tissue>
    </source>
</reference>
<protein>
    <submittedName>
        <fullName evidence="1">Uncharacterized protein</fullName>
    </submittedName>
</protein>
<proteinExistence type="predicted"/>
<evidence type="ECO:0000313" key="2">
    <source>
        <dbReference type="Proteomes" id="UP000712600"/>
    </source>
</evidence>
<comment type="caution">
    <text evidence="1">The sequence shown here is derived from an EMBL/GenBank/DDBJ whole genome shotgun (WGS) entry which is preliminary data.</text>
</comment>
<gene>
    <name evidence="1" type="ORF">F2Q69_00042517</name>
</gene>
<sequence length="299" mass="33815">MGGGSYPWEPLHHGLHGVEPLGKHLVKMSDHRILLYRCSVRCFLIGFQLRFAIIRVVGPSLFTYWCAFSRPRRWEICIRPGFGCLRSGHGANPSPESTLFVAGRVEGLVLVSESKILRFKLAELLGALLQLLGVFFEFLFQALELRGELGIGLLLSFMQLGYLALQTIDLPLEFGLSLGSFGTMDKAGYCIDFVLNSSRPQEGHRPLDLRWKESRFPGSPLEGTPVPHCGVFRVRSHDRPPSSGKWKTSDKENLPYFRIWKSLTYSYRLGPALGRLYKGNPNPKTRDRHFKAQRLELDG</sequence>
<dbReference type="EMBL" id="QGKX02001621">
    <property type="protein sequence ID" value="KAF3500806.1"/>
    <property type="molecule type" value="Genomic_DNA"/>
</dbReference>
<accession>A0A8S9NF05</accession>